<evidence type="ECO:0000313" key="2">
    <source>
        <dbReference type="EMBL" id="RCK54664.1"/>
    </source>
</evidence>
<feature type="compositionally biased region" description="Acidic residues" evidence="1">
    <location>
        <begin position="61"/>
        <end position="74"/>
    </location>
</feature>
<accession>A0A367XLY1</accession>
<comment type="caution">
    <text evidence="2">The sequence shown here is derived from an EMBL/GenBank/DDBJ whole genome shotgun (WGS) entry which is preliminary data.</text>
</comment>
<gene>
    <name evidence="2" type="ORF">Cantr_03623</name>
</gene>
<sequence>MKSSKQTEQDHEQPPSVEMKPEAKKEEPQPLIERIQEATHNMQERLHNYHPFEHFGKTREEDEEAEDDFFNLFG</sequence>
<dbReference type="Proteomes" id="UP000253472">
    <property type="component" value="Unassembled WGS sequence"/>
</dbReference>
<protein>
    <submittedName>
        <fullName evidence="2">Uncharacterized protein</fullName>
    </submittedName>
</protein>
<reference evidence="2 3" key="1">
    <citation type="submission" date="2018-06" db="EMBL/GenBank/DDBJ databases">
        <title>Whole genome sequencing of Candida tropicalis (genome annotated by CSBL at Korea University).</title>
        <authorList>
            <person name="Ahn J."/>
        </authorList>
    </citation>
    <scope>NUCLEOTIDE SEQUENCE [LARGE SCALE GENOMIC DNA]</scope>
    <source>
        <strain evidence="2 3">ATCC 20962</strain>
    </source>
</reference>
<dbReference type="EMBL" id="QLNQ01000030">
    <property type="protein sequence ID" value="RCK54664.1"/>
    <property type="molecule type" value="Genomic_DNA"/>
</dbReference>
<proteinExistence type="predicted"/>
<feature type="region of interest" description="Disordered" evidence="1">
    <location>
        <begin position="1"/>
        <end position="30"/>
    </location>
</feature>
<organism evidence="2 3">
    <name type="scientific">Candida viswanathii</name>
    <dbReference type="NCBI Taxonomy" id="5486"/>
    <lineage>
        <taxon>Eukaryota</taxon>
        <taxon>Fungi</taxon>
        <taxon>Dikarya</taxon>
        <taxon>Ascomycota</taxon>
        <taxon>Saccharomycotina</taxon>
        <taxon>Pichiomycetes</taxon>
        <taxon>Debaryomycetaceae</taxon>
        <taxon>Candida/Lodderomyces clade</taxon>
        <taxon>Candida</taxon>
    </lineage>
</organism>
<dbReference type="OrthoDB" id="4027507at2759"/>
<keyword evidence="3" id="KW-1185">Reference proteome</keyword>
<evidence type="ECO:0000313" key="3">
    <source>
        <dbReference type="Proteomes" id="UP000253472"/>
    </source>
</evidence>
<dbReference type="AlphaFoldDB" id="A0A367XLY1"/>
<name>A0A367XLY1_9ASCO</name>
<feature type="region of interest" description="Disordered" evidence="1">
    <location>
        <begin position="52"/>
        <end position="74"/>
    </location>
</feature>
<evidence type="ECO:0000256" key="1">
    <source>
        <dbReference type="SAM" id="MobiDB-lite"/>
    </source>
</evidence>